<dbReference type="SUPFAM" id="SSF54826">
    <property type="entry name" value="Enolase N-terminal domain-like"/>
    <property type="match status" value="1"/>
</dbReference>
<evidence type="ECO:0000256" key="2">
    <source>
        <dbReference type="ARBA" id="ARBA00022723"/>
    </source>
</evidence>
<dbReference type="SFLD" id="SFLDS00001">
    <property type="entry name" value="Enolase"/>
    <property type="match status" value="1"/>
</dbReference>
<dbReference type="SFLD" id="SFLDG00179">
    <property type="entry name" value="mandelate_racemase"/>
    <property type="match status" value="1"/>
</dbReference>
<accession>A0ABV8Q992</accession>
<dbReference type="Pfam" id="PF02746">
    <property type="entry name" value="MR_MLE_N"/>
    <property type="match status" value="1"/>
</dbReference>
<dbReference type="Pfam" id="PF13378">
    <property type="entry name" value="MR_MLE_C"/>
    <property type="match status" value="1"/>
</dbReference>
<gene>
    <name evidence="5" type="ORF">ACFOYW_10950</name>
</gene>
<dbReference type="InterPro" id="IPR018110">
    <property type="entry name" value="Mandel_Rmase/mucon_lact_enz_CS"/>
</dbReference>
<dbReference type="Proteomes" id="UP001595900">
    <property type="component" value="Unassembled WGS sequence"/>
</dbReference>
<dbReference type="SMART" id="SM00922">
    <property type="entry name" value="MR_MLE"/>
    <property type="match status" value="1"/>
</dbReference>
<dbReference type="InterPro" id="IPR029017">
    <property type="entry name" value="Enolase-like_N"/>
</dbReference>
<evidence type="ECO:0000313" key="5">
    <source>
        <dbReference type="EMBL" id="MFC4243893.1"/>
    </source>
</evidence>
<dbReference type="PANTHER" id="PTHR13794:SF58">
    <property type="entry name" value="MITOCHONDRIAL ENOLASE SUPERFAMILY MEMBER 1"/>
    <property type="match status" value="1"/>
</dbReference>
<evidence type="ECO:0000256" key="3">
    <source>
        <dbReference type="ARBA" id="ARBA00022842"/>
    </source>
</evidence>
<sequence length="362" mass="39431">MPLITDVRVTSFALADYERPYWNAILTTRHRALTFVEVETDSGETGLALAEGRTAAYAGPLRERLLGQDPLDSARLWHRMFTGWRKPVAKGDAIAAIGGVDNALWDLRGKLLGLPVYRLLGGFRSRVPVYAAGGYYEEGKGIDGLVAELERFVAAGYKNVKMKIGGASFAEDVERVHAAREAVGADVGLMIDANNAWNSAEALRFIRAVEDCTPMWFEEPCWPDDLAGMAELRRATAVPIASGEIEYTRWGARDLIESGAVDIVQADPQTGGGLTEWVRIAALASARHLPMAPHGDQYVGAHAVAAVDNGMIVESYAGLRPWQEDYVTTLPVVDGELVLPDTPGLGIEVDWDRLRQDAERVG</sequence>
<comment type="caution">
    <text evidence="5">The sequence shown here is derived from an EMBL/GenBank/DDBJ whole genome shotgun (WGS) entry which is preliminary data.</text>
</comment>
<dbReference type="InterPro" id="IPR046945">
    <property type="entry name" value="RHMD-like"/>
</dbReference>
<keyword evidence="2" id="KW-0479">Metal-binding</keyword>
<dbReference type="InterPro" id="IPR029065">
    <property type="entry name" value="Enolase_C-like"/>
</dbReference>
<keyword evidence="6" id="KW-1185">Reference proteome</keyword>
<proteinExistence type="predicted"/>
<dbReference type="SUPFAM" id="SSF51604">
    <property type="entry name" value="Enolase C-terminal domain-like"/>
    <property type="match status" value="1"/>
</dbReference>
<dbReference type="CDD" id="cd03316">
    <property type="entry name" value="MR_like"/>
    <property type="match status" value="1"/>
</dbReference>
<dbReference type="InterPro" id="IPR013342">
    <property type="entry name" value="Mandelate_racemase_C"/>
</dbReference>
<comment type="cofactor">
    <cofactor evidence="1">
        <name>Mg(2+)</name>
        <dbReference type="ChEBI" id="CHEBI:18420"/>
    </cofactor>
</comment>
<keyword evidence="3" id="KW-0460">Magnesium</keyword>
<protein>
    <submittedName>
        <fullName evidence="5">Mandelate racemase/muconate lactonizing enzyme family protein</fullName>
    </submittedName>
</protein>
<evidence type="ECO:0000256" key="1">
    <source>
        <dbReference type="ARBA" id="ARBA00001946"/>
    </source>
</evidence>
<dbReference type="PROSITE" id="PS00908">
    <property type="entry name" value="MR_MLE_1"/>
    <property type="match status" value="1"/>
</dbReference>
<dbReference type="InterPro" id="IPR036849">
    <property type="entry name" value="Enolase-like_C_sf"/>
</dbReference>
<dbReference type="RefSeq" id="WP_390228969.1">
    <property type="nucleotide sequence ID" value="NZ_JBHSCN010000005.1"/>
</dbReference>
<dbReference type="Gene3D" id="3.30.390.10">
    <property type="entry name" value="Enolase-like, N-terminal domain"/>
    <property type="match status" value="1"/>
</dbReference>
<dbReference type="Gene3D" id="3.20.20.120">
    <property type="entry name" value="Enolase-like C-terminal domain"/>
    <property type="match status" value="1"/>
</dbReference>
<reference evidence="6" key="1">
    <citation type="journal article" date="2019" name="Int. J. Syst. Evol. Microbiol.">
        <title>The Global Catalogue of Microorganisms (GCM) 10K type strain sequencing project: providing services to taxonomists for standard genome sequencing and annotation.</title>
        <authorList>
            <consortium name="The Broad Institute Genomics Platform"/>
            <consortium name="The Broad Institute Genome Sequencing Center for Infectious Disease"/>
            <person name="Wu L."/>
            <person name="Ma J."/>
        </authorList>
    </citation>
    <scope>NUCLEOTIDE SEQUENCE [LARGE SCALE GENOMIC DNA]</scope>
    <source>
        <strain evidence="6">CGMCC 1.10363</strain>
    </source>
</reference>
<evidence type="ECO:0000313" key="6">
    <source>
        <dbReference type="Proteomes" id="UP001595900"/>
    </source>
</evidence>
<name>A0ABV8Q992_9MICO</name>
<organism evidence="5 6">
    <name type="scientific">Gryllotalpicola reticulitermitis</name>
    <dbReference type="NCBI Taxonomy" id="1184153"/>
    <lineage>
        <taxon>Bacteria</taxon>
        <taxon>Bacillati</taxon>
        <taxon>Actinomycetota</taxon>
        <taxon>Actinomycetes</taxon>
        <taxon>Micrococcales</taxon>
        <taxon>Microbacteriaceae</taxon>
        <taxon>Gryllotalpicola</taxon>
    </lineage>
</organism>
<feature type="domain" description="Mandelate racemase/muconate lactonizing enzyme C-terminal" evidence="4">
    <location>
        <begin position="142"/>
        <end position="239"/>
    </location>
</feature>
<evidence type="ECO:0000259" key="4">
    <source>
        <dbReference type="SMART" id="SM00922"/>
    </source>
</evidence>
<dbReference type="InterPro" id="IPR013341">
    <property type="entry name" value="Mandelate_racemase_N_dom"/>
</dbReference>
<dbReference type="PANTHER" id="PTHR13794">
    <property type="entry name" value="ENOLASE SUPERFAMILY, MANDELATE RACEMASE"/>
    <property type="match status" value="1"/>
</dbReference>
<dbReference type="EMBL" id="JBHSCN010000005">
    <property type="protein sequence ID" value="MFC4243893.1"/>
    <property type="molecule type" value="Genomic_DNA"/>
</dbReference>